<comment type="pathway">
    <text evidence="2">Siderophore biosynthesis; mycobactin biosynthesis.</text>
</comment>
<dbReference type="SMART" id="SM01006">
    <property type="entry name" value="AlcB"/>
    <property type="match status" value="1"/>
</dbReference>
<name>A0A2A3YGV0_9MICO</name>
<dbReference type="InterPro" id="IPR022770">
    <property type="entry name" value="IucA/IucC-like_C"/>
</dbReference>
<accession>A0A2A3YGV0</accession>
<evidence type="ECO:0000313" key="8">
    <source>
        <dbReference type="EMBL" id="PCC38524.1"/>
    </source>
</evidence>
<evidence type="ECO:0000259" key="7">
    <source>
        <dbReference type="SMART" id="SM01006"/>
    </source>
</evidence>
<dbReference type="Pfam" id="PF04183">
    <property type="entry name" value="IucA_IucC"/>
    <property type="match status" value="1"/>
</dbReference>
<dbReference type="Gene3D" id="1.10.510.40">
    <property type="match status" value="1"/>
</dbReference>
<dbReference type="Gene3D" id="6.10.250.3370">
    <property type="match status" value="1"/>
</dbReference>
<dbReference type="Pfam" id="PF06276">
    <property type="entry name" value="FhuF"/>
    <property type="match status" value="1"/>
</dbReference>
<dbReference type="PANTHER" id="PTHR34384:SF6">
    <property type="entry name" value="STAPHYLOFERRIN B SYNTHASE"/>
    <property type="match status" value="1"/>
</dbReference>
<feature type="compositionally biased region" description="Low complexity" evidence="6">
    <location>
        <begin position="265"/>
        <end position="280"/>
    </location>
</feature>
<dbReference type="Pfam" id="PF13523">
    <property type="entry name" value="Acetyltransf_8"/>
    <property type="match status" value="1"/>
</dbReference>
<protein>
    <recommendedName>
        <fullName evidence="4">Lysine N-acyltransferase MbtK</fullName>
    </recommendedName>
    <alternativeName>
        <fullName evidence="5">Mycobactin synthase protein K</fullName>
    </alternativeName>
</protein>
<evidence type="ECO:0000256" key="1">
    <source>
        <dbReference type="ARBA" id="ARBA00003818"/>
    </source>
</evidence>
<sequence length="904" mass="97099">MSTFTLAPVRPTQDAEAVHAWLTSPHARYWEMQDHTLEQVREHLQTVAAHPAQNGWIGRRRTAADTGDAGAPLFYVETYRPSLLIPAHELPEQPGDLGMHLLIAPPGENPVHGFTAAVMRDVVAFCLGDPGADGVAGLDALRLVVEPDARNTAILAKNAAAGFRVLREIDLVADGHTKRAALSVCTREDFAASPLGQGWSGERAPHAHLSRGTAARAHRHLVAKALSEFAHERLIAPRADAASVQADAATQVDAPMQADARRPGDAPAPAAATPAPTQPMQATGADLAVERRWLLELGETVYTFRARVLPLEHWLVEEASIVRRVNDLPQPLDAQQLILDLQESLGIPEDLLSTYLEELASTFAAGAAKLDDAQEGRRPTSGELVGADLQTVEAAMTEGHPGFLANNGRIGYSLSDYRAYAPETGSRTRLFWVAARRSLSHLAVGHGLDEQEHLHQALSTEELDAFTDRLACRGLDPSDYHLLPLHPWQAEHRLPITFAADIARDDLVPLGPGGDEFQAQQSLRTFFNRTRPGAPYVKVALAIQNMGFLRGLSPHYMRDTPAINDWVAALVAEDPTFADAGFSVLRERAALGYTGDAYHRTTGTNPHRKMLAALWRENPVPLLEDGEQALTMAALLHRDHEGTALVTELIRASGLSPQEWLDRYLSAYLYPLVHALLAHDVVFMPHGENLILRVRDHVVTGAFMKDIGEETAVLGERPLPVGVARIRALGADGAPLPGHEKALSVFTDMFDGVLRHLSGILDADGMLPATEFWDLVAAVLDRYESDHPATAKGLAGDVDLRARTFSHSCLNRLQLRNTLQMVDIGDQSASLLHAGRMDNPVALARDVAEVPADGAKGATGGAEEATGGTAEGAEGATGGAAGSRDGATGPLEAGPDRAIATSGV</sequence>
<dbReference type="InterPro" id="IPR019432">
    <property type="entry name" value="Acyltransferase_MbtK/IucB-like"/>
</dbReference>
<dbReference type="RefSeq" id="WP_096197437.1">
    <property type="nucleotide sequence ID" value="NZ_NRGR01000021.1"/>
</dbReference>
<dbReference type="EMBL" id="NRGR01000021">
    <property type="protein sequence ID" value="PCC38524.1"/>
    <property type="molecule type" value="Genomic_DNA"/>
</dbReference>
<dbReference type="SUPFAM" id="SSF55729">
    <property type="entry name" value="Acyl-CoA N-acyltransferases (Nat)"/>
    <property type="match status" value="1"/>
</dbReference>
<dbReference type="Gene3D" id="3.40.630.30">
    <property type="match status" value="1"/>
</dbReference>
<feature type="compositionally biased region" description="Low complexity" evidence="6">
    <location>
        <begin position="861"/>
        <end position="874"/>
    </location>
</feature>
<evidence type="ECO:0000256" key="6">
    <source>
        <dbReference type="SAM" id="MobiDB-lite"/>
    </source>
</evidence>
<dbReference type="PANTHER" id="PTHR34384">
    <property type="entry name" value="L-2,3-DIAMINOPROPANOATE--CITRATE LIGASE"/>
    <property type="match status" value="1"/>
</dbReference>
<comment type="similarity">
    <text evidence="3">Belongs to the IucA/IucC family.</text>
</comment>
<feature type="region of interest" description="Disordered" evidence="6">
    <location>
        <begin position="853"/>
        <end position="904"/>
    </location>
</feature>
<comment type="function">
    <text evidence="1">Acyltransferase required for the direct transfer of medium- to long-chain fatty acyl moieties from a carrier protein (MbtL) on to the epsilon-amino group of lysine residue in the mycobactin core.</text>
</comment>
<dbReference type="Proteomes" id="UP000218598">
    <property type="component" value="Unassembled WGS sequence"/>
</dbReference>
<dbReference type="InterPro" id="IPR016181">
    <property type="entry name" value="Acyl_CoA_acyltransferase"/>
</dbReference>
<dbReference type="GO" id="GO:0016746">
    <property type="term" value="F:acyltransferase activity"/>
    <property type="evidence" value="ECO:0007669"/>
    <property type="project" value="InterPro"/>
</dbReference>
<evidence type="ECO:0000256" key="3">
    <source>
        <dbReference type="ARBA" id="ARBA00007832"/>
    </source>
</evidence>
<dbReference type="AlphaFoldDB" id="A0A2A3YGV0"/>
<dbReference type="OrthoDB" id="495728at2"/>
<dbReference type="InterPro" id="IPR037455">
    <property type="entry name" value="LucA/IucC-like"/>
</dbReference>
<feature type="region of interest" description="Disordered" evidence="6">
    <location>
        <begin position="246"/>
        <end position="280"/>
    </location>
</feature>
<comment type="caution">
    <text evidence="8">The sequence shown here is derived from an EMBL/GenBank/DDBJ whole genome shotgun (WGS) entry which is preliminary data.</text>
</comment>
<keyword evidence="9" id="KW-1185">Reference proteome</keyword>
<dbReference type="InterPro" id="IPR007310">
    <property type="entry name" value="Aerobactin_biosyn_IucA/IucC_N"/>
</dbReference>
<evidence type="ECO:0000313" key="9">
    <source>
        <dbReference type="Proteomes" id="UP000218598"/>
    </source>
</evidence>
<dbReference type="Gene3D" id="3.30.310.280">
    <property type="match status" value="1"/>
</dbReference>
<dbReference type="GO" id="GO:0019290">
    <property type="term" value="P:siderophore biosynthetic process"/>
    <property type="evidence" value="ECO:0007669"/>
    <property type="project" value="InterPro"/>
</dbReference>
<organism evidence="8 9">
    <name type="scientific">Brachybacterium alimentarium</name>
    <dbReference type="NCBI Taxonomy" id="47845"/>
    <lineage>
        <taxon>Bacteria</taxon>
        <taxon>Bacillati</taxon>
        <taxon>Actinomycetota</taxon>
        <taxon>Actinomycetes</taxon>
        <taxon>Micrococcales</taxon>
        <taxon>Dermabacteraceae</taxon>
        <taxon>Brachybacterium</taxon>
    </lineage>
</organism>
<feature type="domain" description="Acyltransferase MbtK/IucB-like conserved" evidence="7">
    <location>
        <begin position="7"/>
        <end position="53"/>
    </location>
</feature>
<dbReference type="UniPathway" id="UPA00011"/>
<feature type="compositionally biased region" description="Low complexity" evidence="6">
    <location>
        <begin position="246"/>
        <end position="258"/>
    </location>
</feature>
<evidence type="ECO:0000256" key="2">
    <source>
        <dbReference type="ARBA" id="ARBA00005102"/>
    </source>
</evidence>
<reference evidence="8 9" key="1">
    <citation type="journal article" date="2017" name="Elife">
        <title>Extensive horizontal gene transfer in cheese-associated bacteria.</title>
        <authorList>
            <person name="Bonham K.S."/>
            <person name="Wolfe B.E."/>
            <person name="Dutton R.J."/>
        </authorList>
    </citation>
    <scope>NUCLEOTIDE SEQUENCE [LARGE SCALE GENOMIC DNA]</scope>
    <source>
        <strain evidence="8 9">341_9</strain>
    </source>
</reference>
<evidence type="ECO:0000256" key="5">
    <source>
        <dbReference type="ARBA" id="ARBA00031122"/>
    </source>
</evidence>
<evidence type="ECO:0000256" key="4">
    <source>
        <dbReference type="ARBA" id="ARBA00020586"/>
    </source>
</evidence>
<gene>
    <name evidence="8" type="ORF">CIK66_13135</name>
</gene>
<proteinExistence type="inferred from homology"/>
<dbReference type="GO" id="GO:0016881">
    <property type="term" value="F:acid-amino acid ligase activity"/>
    <property type="evidence" value="ECO:0007669"/>
    <property type="project" value="UniProtKB-ARBA"/>
</dbReference>